<dbReference type="SUPFAM" id="SSF69645">
    <property type="entry name" value="Arp2/3 complex subunits"/>
    <property type="match status" value="1"/>
</dbReference>
<accession>A0A087SSG0</accession>
<evidence type="ECO:0000256" key="2">
    <source>
        <dbReference type="ARBA" id="ARBA00005919"/>
    </source>
</evidence>
<evidence type="ECO:0000256" key="4">
    <source>
        <dbReference type="ARBA" id="ARBA00023203"/>
    </source>
</evidence>
<evidence type="ECO:0000256" key="1">
    <source>
        <dbReference type="ARBA" id="ARBA00004245"/>
    </source>
</evidence>
<evidence type="ECO:0000313" key="6">
    <source>
        <dbReference type="EMBL" id="KFM28664.1"/>
    </source>
</evidence>
<reference evidence="6 7" key="1">
    <citation type="journal article" date="2014" name="BMC Genomics">
        <title>Oil accumulation mechanisms of the oleaginous microalga Chlorella protothecoides revealed through its genome, transcriptomes, and proteomes.</title>
        <authorList>
            <person name="Gao C."/>
            <person name="Wang Y."/>
            <person name="Shen Y."/>
            <person name="Yan D."/>
            <person name="He X."/>
            <person name="Dai J."/>
            <person name="Wu Q."/>
        </authorList>
    </citation>
    <scope>NUCLEOTIDE SEQUENCE [LARGE SCALE GENOMIC DNA]</scope>
    <source>
        <strain evidence="6 7">0710</strain>
    </source>
</reference>
<keyword evidence="7" id="KW-1185">Reference proteome</keyword>
<comment type="similarity">
    <text evidence="2">Belongs to the ARPC4 family.</text>
</comment>
<gene>
    <name evidence="6" type="ORF">F751_3494</name>
</gene>
<dbReference type="GeneID" id="23614885"/>
<dbReference type="AlphaFoldDB" id="A0A087SSG0"/>
<dbReference type="Pfam" id="PF05856">
    <property type="entry name" value="ARPC4"/>
    <property type="match status" value="1"/>
</dbReference>
<dbReference type="GO" id="GO:0051015">
    <property type="term" value="F:actin filament binding"/>
    <property type="evidence" value="ECO:0007669"/>
    <property type="project" value="TreeGrafter"/>
</dbReference>
<comment type="subcellular location">
    <subcellularLocation>
        <location evidence="1">Cytoplasm</location>
        <location evidence="1">Cytoskeleton</location>
    </subcellularLocation>
</comment>
<dbReference type="GO" id="GO:0034314">
    <property type="term" value="P:Arp2/3 complex-mediated actin nucleation"/>
    <property type="evidence" value="ECO:0007669"/>
    <property type="project" value="InterPro"/>
</dbReference>
<evidence type="ECO:0000256" key="5">
    <source>
        <dbReference type="ARBA" id="ARBA00023212"/>
    </source>
</evidence>
<name>A0A087SSG0_AUXPR</name>
<evidence type="ECO:0000256" key="3">
    <source>
        <dbReference type="ARBA" id="ARBA00022490"/>
    </source>
</evidence>
<dbReference type="InterPro" id="IPR034666">
    <property type="entry name" value="ARPC2/4"/>
</dbReference>
<dbReference type="InterPro" id="IPR008384">
    <property type="entry name" value="ARPC4"/>
</dbReference>
<dbReference type="PANTHER" id="PTHR22629">
    <property type="entry name" value="ARP2/3 COMPLEX 20 KD SUBUNIT"/>
    <property type="match status" value="1"/>
</dbReference>
<dbReference type="GO" id="GO:0030041">
    <property type="term" value="P:actin filament polymerization"/>
    <property type="evidence" value="ECO:0007669"/>
    <property type="project" value="InterPro"/>
</dbReference>
<dbReference type="Proteomes" id="UP000028924">
    <property type="component" value="Unassembled WGS sequence"/>
</dbReference>
<evidence type="ECO:0000313" key="7">
    <source>
        <dbReference type="Proteomes" id="UP000028924"/>
    </source>
</evidence>
<dbReference type="EMBL" id="KL662180">
    <property type="protein sequence ID" value="KFM28664.1"/>
    <property type="molecule type" value="Genomic_DNA"/>
</dbReference>
<dbReference type="STRING" id="3075.A0A087SSG0"/>
<dbReference type="Gene3D" id="3.30.1460.20">
    <property type="match status" value="1"/>
</dbReference>
<dbReference type="GO" id="GO:0005885">
    <property type="term" value="C:Arp2/3 protein complex"/>
    <property type="evidence" value="ECO:0007669"/>
    <property type="project" value="InterPro"/>
</dbReference>
<dbReference type="eggNOG" id="KOG1876">
    <property type="taxonomic scope" value="Eukaryota"/>
</dbReference>
<keyword evidence="3" id="KW-0963">Cytoplasm</keyword>
<proteinExistence type="inferred from homology"/>
<keyword evidence="4" id="KW-0009">Actin-binding</keyword>
<dbReference type="KEGG" id="apro:F751_3494"/>
<dbReference type="PANTHER" id="PTHR22629:SF0">
    <property type="entry name" value="ACTIN-RELATED PROTEIN 2_3 COMPLEX SUBUNIT 4"/>
    <property type="match status" value="1"/>
</dbReference>
<dbReference type="OrthoDB" id="336240at2759"/>
<protein>
    <submittedName>
        <fullName evidence="6">Actin-related protein 2/3 complex subunit 4</fullName>
    </submittedName>
</protein>
<dbReference type="RefSeq" id="XP_011401709.1">
    <property type="nucleotide sequence ID" value="XM_011403407.1"/>
</dbReference>
<keyword evidence="5" id="KW-0206">Cytoskeleton</keyword>
<sequence>MTASATRGTYLAEVRQAITQALCLMDYPSPHVEGHNKPVIEVEGPGHALIAAPIVLTRGAQEGCLVEHSINSSRISLRFKAQDEVERCIIDTHLKFLMHRAEDLGIVRKIPMAGYDVTFLITHAHLTTLSPGLLCDLLVTFLENFGTEVKASKLMLKTRSRIAVDGFWGTTQDLQAGD</sequence>
<organism evidence="6 7">
    <name type="scientific">Auxenochlorella protothecoides</name>
    <name type="common">Green microalga</name>
    <name type="synonym">Chlorella protothecoides</name>
    <dbReference type="NCBI Taxonomy" id="3075"/>
    <lineage>
        <taxon>Eukaryota</taxon>
        <taxon>Viridiplantae</taxon>
        <taxon>Chlorophyta</taxon>
        <taxon>core chlorophytes</taxon>
        <taxon>Trebouxiophyceae</taxon>
        <taxon>Chlorellales</taxon>
        <taxon>Chlorellaceae</taxon>
        <taxon>Auxenochlorella</taxon>
    </lineage>
</organism>